<proteinExistence type="predicted"/>
<dbReference type="CDD" id="cd04301">
    <property type="entry name" value="NAT_SF"/>
    <property type="match status" value="1"/>
</dbReference>
<evidence type="ECO:0000259" key="2">
    <source>
        <dbReference type="PROSITE" id="PS51186"/>
    </source>
</evidence>
<dbReference type="PROSITE" id="PS51186">
    <property type="entry name" value="GNAT"/>
    <property type="match status" value="1"/>
</dbReference>
<dbReference type="PANTHER" id="PTHR13947:SF37">
    <property type="entry name" value="LD18367P"/>
    <property type="match status" value="1"/>
</dbReference>
<comment type="caution">
    <text evidence="3">The sequence shown here is derived from an EMBL/GenBank/DDBJ whole genome shotgun (WGS) entry which is preliminary data.</text>
</comment>
<protein>
    <submittedName>
        <fullName evidence="3">GNAT family N-acetyltransferase</fullName>
    </submittedName>
</protein>
<dbReference type="OrthoDB" id="3389160at2"/>
<keyword evidence="1 3" id="KW-0808">Transferase</keyword>
<evidence type="ECO:0000256" key="1">
    <source>
        <dbReference type="ARBA" id="ARBA00022679"/>
    </source>
</evidence>
<dbReference type="AlphaFoldDB" id="A0A1E5Q3M7"/>
<dbReference type="RefSeq" id="WP_069959385.1">
    <property type="nucleotide sequence ID" value="NZ_MCGG01000078.1"/>
</dbReference>
<dbReference type="InterPro" id="IPR050769">
    <property type="entry name" value="NAT_camello-type"/>
</dbReference>
<gene>
    <name evidence="3" type="ORF">BEN30_01120</name>
</gene>
<dbReference type="STRING" id="28181.BEN30_01120"/>
<dbReference type="Proteomes" id="UP000095347">
    <property type="component" value="Unassembled WGS sequence"/>
</dbReference>
<evidence type="ECO:0000313" key="3">
    <source>
        <dbReference type="EMBL" id="OEJ64038.1"/>
    </source>
</evidence>
<keyword evidence="4" id="KW-1185">Reference proteome</keyword>
<dbReference type="InterPro" id="IPR016181">
    <property type="entry name" value="Acyl_CoA_acyltransferase"/>
</dbReference>
<sequence length="165" mass="18265">MDVMGYIPVFSGGVVDLIVSIQRAEFAIDITLEDQPDLQDIPGFYQNGTGNFWVALDGGRVVGTIALKDIGNNQAALRKMFVAQSHRGQGIGVAKELLETLLGHARMAGLREIFLGTTDAFKAAHRFYEKHGFEALEGNDLPSSFPRMAVDTRFYRLPIRGQRHE</sequence>
<dbReference type="InterPro" id="IPR000182">
    <property type="entry name" value="GNAT_dom"/>
</dbReference>
<name>A0A1E5Q3M7_9PROT</name>
<dbReference type="GO" id="GO:0008080">
    <property type="term" value="F:N-acetyltransferase activity"/>
    <property type="evidence" value="ECO:0007669"/>
    <property type="project" value="InterPro"/>
</dbReference>
<evidence type="ECO:0000313" key="4">
    <source>
        <dbReference type="Proteomes" id="UP000095347"/>
    </source>
</evidence>
<accession>A0A1E5Q3M7</accession>
<feature type="domain" description="N-acetyltransferase" evidence="2">
    <location>
        <begin position="1"/>
        <end position="160"/>
    </location>
</feature>
<reference evidence="4" key="1">
    <citation type="submission" date="2016-07" db="EMBL/GenBank/DDBJ databases">
        <authorList>
            <person name="Florea S."/>
            <person name="Webb J.S."/>
            <person name="Jaromczyk J."/>
            <person name="Schardl C.L."/>
        </authorList>
    </citation>
    <scope>NUCLEOTIDE SEQUENCE [LARGE SCALE GENOMIC DNA]</scope>
    <source>
        <strain evidence="4">MV-1</strain>
    </source>
</reference>
<organism evidence="3 4">
    <name type="scientific">Magnetovibrio blakemorei</name>
    <dbReference type="NCBI Taxonomy" id="28181"/>
    <lineage>
        <taxon>Bacteria</taxon>
        <taxon>Pseudomonadati</taxon>
        <taxon>Pseudomonadota</taxon>
        <taxon>Alphaproteobacteria</taxon>
        <taxon>Rhodospirillales</taxon>
        <taxon>Magnetovibrionaceae</taxon>
        <taxon>Magnetovibrio</taxon>
    </lineage>
</organism>
<dbReference type="Gene3D" id="3.40.630.30">
    <property type="match status" value="1"/>
</dbReference>
<dbReference type="SUPFAM" id="SSF55729">
    <property type="entry name" value="Acyl-CoA N-acyltransferases (Nat)"/>
    <property type="match status" value="1"/>
</dbReference>
<dbReference type="Pfam" id="PF00583">
    <property type="entry name" value="Acetyltransf_1"/>
    <property type="match status" value="1"/>
</dbReference>
<dbReference type="PANTHER" id="PTHR13947">
    <property type="entry name" value="GNAT FAMILY N-ACETYLTRANSFERASE"/>
    <property type="match status" value="1"/>
</dbReference>
<dbReference type="EMBL" id="MCGG01000078">
    <property type="protein sequence ID" value="OEJ64038.1"/>
    <property type="molecule type" value="Genomic_DNA"/>
</dbReference>